<protein>
    <recommendedName>
        <fullName evidence="4">Intracellular septation protein A</fullName>
    </recommendedName>
</protein>
<dbReference type="NCBIfam" id="NF041646">
    <property type="entry name" value="VC0807_fam"/>
    <property type="match status" value="1"/>
</dbReference>
<feature type="transmembrane region" description="Helical" evidence="1">
    <location>
        <begin position="80"/>
        <end position="98"/>
    </location>
</feature>
<dbReference type="Proteomes" id="UP000198280">
    <property type="component" value="Unassembled WGS sequence"/>
</dbReference>
<feature type="transmembrane region" description="Helical" evidence="1">
    <location>
        <begin position="24"/>
        <end position="43"/>
    </location>
</feature>
<dbReference type="OrthoDB" id="7276421at2"/>
<proteinExistence type="predicted"/>
<feature type="transmembrane region" description="Helical" evidence="1">
    <location>
        <begin position="55"/>
        <end position="73"/>
    </location>
</feature>
<reference evidence="2 3" key="1">
    <citation type="submission" date="2017-06" db="EMBL/GenBank/DDBJ databases">
        <authorList>
            <person name="Kim H.J."/>
            <person name="Triplett B.A."/>
        </authorList>
    </citation>
    <scope>NUCLEOTIDE SEQUENCE [LARGE SCALE GENOMIC DNA]</scope>
    <source>
        <strain evidence="2 3">CGMCC 4.1858</strain>
    </source>
</reference>
<evidence type="ECO:0000256" key="1">
    <source>
        <dbReference type="SAM" id="Phobius"/>
    </source>
</evidence>
<feature type="transmembrane region" description="Helical" evidence="1">
    <location>
        <begin position="110"/>
        <end position="127"/>
    </location>
</feature>
<keyword evidence="1" id="KW-0812">Transmembrane</keyword>
<sequence>MFPCGFGNYYGGKAVSERSGTSSALGWALTITFNIVLPVLTYGRLTDAGWSEFSALLASGVWPVLDTAITLAWRRKADEFAVITLVFLVITAVVTVVGPHSTRLLLVKDSAVTGLFGVVCLASLLAPRPLMFYFGRKFGTDGTKEGAERFDGLWQYAGFRHVIRTMTVVWGVGYVLEALFRVSLSYRLSTATMVTVNSVLSYAVTGALIAWTVLYGRRAAARGKEQERLAAEAAAVAAAQGGAGEAAGAPGAPSA</sequence>
<evidence type="ECO:0008006" key="4">
    <source>
        <dbReference type="Google" id="ProtNLM"/>
    </source>
</evidence>
<organism evidence="2 3">
    <name type="scientific">Actinacidiphila glaucinigra</name>
    <dbReference type="NCBI Taxonomy" id="235986"/>
    <lineage>
        <taxon>Bacteria</taxon>
        <taxon>Bacillati</taxon>
        <taxon>Actinomycetota</taxon>
        <taxon>Actinomycetes</taxon>
        <taxon>Kitasatosporales</taxon>
        <taxon>Streptomycetaceae</taxon>
        <taxon>Actinacidiphila</taxon>
    </lineage>
</organism>
<evidence type="ECO:0000313" key="2">
    <source>
        <dbReference type="EMBL" id="SNS12774.1"/>
    </source>
</evidence>
<feature type="transmembrane region" description="Helical" evidence="1">
    <location>
        <begin position="194"/>
        <end position="214"/>
    </location>
</feature>
<dbReference type="AlphaFoldDB" id="A0A239C062"/>
<feature type="transmembrane region" description="Helical" evidence="1">
    <location>
        <begin position="162"/>
        <end position="182"/>
    </location>
</feature>
<evidence type="ECO:0000313" key="3">
    <source>
        <dbReference type="Proteomes" id="UP000198280"/>
    </source>
</evidence>
<keyword evidence="3" id="KW-1185">Reference proteome</keyword>
<gene>
    <name evidence="2" type="ORF">SAMN05216252_103258</name>
</gene>
<keyword evidence="1" id="KW-0472">Membrane</keyword>
<dbReference type="EMBL" id="FZOF01000003">
    <property type="protein sequence ID" value="SNS12774.1"/>
    <property type="molecule type" value="Genomic_DNA"/>
</dbReference>
<keyword evidence="1" id="KW-1133">Transmembrane helix</keyword>
<accession>A0A239C062</accession>
<name>A0A239C062_9ACTN</name>